<dbReference type="GO" id="GO:0003993">
    <property type="term" value="F:acid phosphatase activity"/>
    <property type="evidence" value="ECO:0007669"/>
    <property type="project" value="UniProtKB-EC"/>
</dbReference>
<reference evidence="8" key="2">
    <citation type="submission" date="2021-08" db="EMBL/GenBank/DDBJ databases">
        <authorList>
            <person name="Eriksson T."/>
        </authorList>
    </citation>
    <scope>NUCLEOTIDE SEQUENCE</scope>
    <source>
        <strain evidence="8">Stoneville</strain>
        <tissue evidence="8">Whole head</tissue>
    </source>
</reference>
<organism evidence="8 9">
    <name type="scientific">Tenebrio molitor</name>
    <name type="common">Yellow mealworm beetle</name>
    <dbReference type="NCBI Taxonomy" id="7067"/>
    <lineage>
        <taxon>Eukaryota</taxon>
        <taxon>Metazoa</taxon>
        <taxon>Ecdysozoa</taxon>
        <taxon>Arthropoda</taxon>
        <taxon>Hexapoda</taxon>
        <taxon>Insecta</taxon>
        <taxon>Pterygota</taxon>
        <taxon>Neoptera</taxon>
        <taxon>Endopterygota</taxon>
        <taxon>Coleoptera</taxon>
        <taxon>Polyphaga</taxon>
        <taxon>Cucujiformia</taxon>
        <taxon>Tenebrionidae</taxon>
        <taxon>Tenebrio</taxon>
    </lineage>
</organism>
<dbReference type="PROSITE" id="PS00778">
    <property type="entry name" value="HIS_ACID_PHOSPHAT_2"/>
    <property type="match status" value="1"/>
</dbReference>
<keyword evidence="5" id="KW-0378">Hydrolase</keyword>
<dbReference type="AlphaFoldDB" id="A0A8J6LES2"/>
<dbReference type="EMBL" id="JABDTM020016718">
    <property type="protein sequence ID" value="KAH0818765.1"/>
    <property type="molecule type" value="Genomic_DNA"/>
</dbReference>
<dbReference type="Pfam" id="PF00328">
    <property type="entry name" value="His_Phos_2"/>
    <property type="match status" value="1"/>
</dbReference>
<evidence type="ECO:0000256" key="7">
    <source>
        <dbReference type="ARBA" id="ARBA00023180"/>
    </source>
</evidence>
<protein>
    <recommendedName>
        <fullName evidence="3">acid phosphatase</fullName>
        <ecNumber evidence="3">3.1.3.2</ecNumber>
    </recommendedName>
</protein>
<evidence type="ECO:0000256" key="5">
    <source>
        <dbReference type="ARBA" id="ARBA00022801"/>
    </source>
</evidence>
<name>A0A8J6LES2_TENMO</name>
<dbReference type="InterPro" id="IPR050645">
    <property type="entry name" value="Histidine_acid_phosphatase"/>
</dbReference>
<evidence type="ECO:0000256" key="3">
    <source>
        <dbReference type="ARBA" id="ARBA00012646"/>
    </source>
</evidence>
<accession>A0A8J6LES2</accession>
<dbReference type="PANTHER" id="PTHR11567">
    <property type="entry name" value="ACID PHOSPHATASE-RELATED"/>
    <property type="match status" value="1"/>
</dbReference>
<keyword evidence="9" id="KW-1185">Reference proteome</keyword>
<dbReference type="PANTHER" id="PTHR11567:SF211">
    <property type="entry name" value="PROSTATIC ACID PHOSPHATASE"/>
    <property type="match status" value="1"/>
</dbReference>
<dbReference type="EC" id="3.1.3.2" evidence="3"/>
<dbReference type="InterPro" id="IPR029033">
    <property type="entry name" value="His_PPase_superfam"/>
</dbReference>
<dbReference type="Gene3D" id="3.40.50.1240">
    <property type="entry name" value="Phosphoglycerate mutase-like"/>
    <property type="match status" value="1"/>
</dbReference>
<evidence type="ECO:0000313" key="8">
    <source>
        <dbReference type="EMBL" id="KAH0818765.1"/>
    </source>
</evidence>
<evidence type="ECO:0000256" key="6">
    <source>
        <dbReference type="ARBA" id="ARBA00023157"/>
    </source>
</evidence>
<evidence type="ECO:0000256" key="2">
    <source>
        <dbReference type="ARBA" id="ARBA00005375"/>
    </source>
</evidence>
<evidence type="ECO:0000313" key="9">
    <source>
        <dbReference type="Proteomes" id="UP000719412"/>
    </source>
</evidence>
<dbReference type="InterPro" id="IPR000560">
    <property type="entry name" value="His_Pase_clade-2"/>
</dbReference>
<keyword evidence="6" id="KW-1015">Disulfide bond</keyword>
<keyword evidence="4" id="KW-0732">Signal</keyword>
<dbReference type="InterPro" id="IPR033379">
    <property type="entry name" value="Acid_Pase_AS"/>
</dbReference>
<dbReference type="Proteomes" id="UP000719412">
    <property type="component" value="Unassembled WGS sequence"/>
</dbReference>
<evidence type="ECO:0000256" key="4">
    <source>
        <dbReference type="ARBA" id="ARBA00022729"/>
    </source>
</evidence>
<comment type="caution">
    <text evidence="8">The sequence shown here is derived from an EMBL/GenBank/DDBJ whole genome shotgun (WGS) entry which is preliminary data.</text>
</comment>
<comment type="catalytic activity">
    <reaction evidence="1">
        <text>a phosphate monoester + H2O = an alcohol + phosphate</text>
        <dbReference type="Rhea" id="RHEA:15017"/>
        <dbReference type="ChEBI" id="CHEBI:15377"/>
        <dbReference type="ChEBI" id="CHEBI:30879"/>
        <dbReference type="ChEBI" id="CHEBI:43474"/>
        <dbReference type="ChEBI" id="CHEBI:67140"/>
        <dbReference type="EC" id="3.1.3.2"/>
    </reaction>
</comment>
<sequence length="222" mass="25858">MKKFCKKYQQLFDDLLNSDHVKEINEMNKELYDFLSEKTGENITDVYDVEAIYNTLNTHYLANRTLPQWAWEVYPDNLMMKVAVSLRFKLPCYNRELAHLKTGLLFGEIVKLFQDFVDELGKSPKLLLFSGHDSTLADVLTTMGTFNDEVPSYSSAILQELYQNDGDHYVNILFKNSTGVYNLTLEGCDFNCDFANFTRFFEPIVQPNQTQWEKECENVSFI</sequence>
<reference evidence="8" key="1">
    <citation type="journal article" date="2020" name="J Insects Food Feed">
        <title>The yellow mealworm (Tenebrio molitor) genome: a resource for the emerging insects as food and feed industry.</title>
        <authorList>
            <person name="Eriksson T."/>
            <person name="Andere A."/>
            <person name="Kelstrup H."/>
            <person name="Emery V."/>
            <person name="Picard C."/>
        </authorList>
    </citation>
    <scope>NUCLEOTIDE SEQUENCE</scope>
    <source>
        <strain evidence="8">Stoneville</strain>
        <tissue evidence="8">Whole head</tissue>
    </source>
</reference>
<dbReference type="SUPFAM" id="SSF53254">
    <property type="entry name" value="Phosphoglycerate mutase-like"/>
    <property type="match status" value="1"/>
</dbReference>
<comment type="similarity">
    <text evidence="2">Belongs to the histidine acid phosphatase family.</text>
</comment>
<gene>
    <name evidence="8" type="ORF">GEV33_004026</name>
</gene>
<keyword evidence="7" id="KW-0325">Glycoprotein</keyword>
<proteinExistence type="inferred from homology"/>
<evidence type="ECO:0000256" key="1">
    <source>
        <dbReference type="ARBA" id="ARBA00000032"/>
    </source>
</evidence>